<dbReference type="NCBIfam" id="TIGR02378">
    <property type="entry name" value="nirD_assim_sml"/>
    <property type="match status" value="1"/>
</dbReference>
<evidence type="ECO:0000313" key="8">
    <source>
        <dbReference type="EMBL" id="GGI08456.1"/>
    </source>
</evidence>
<dbReference type="GO" id="GO:0004497">
    <property type="term" value="F:monooxygenase activity"/>
    <property type="evidence" value="ECO:0007669"/>
    <property type="project" value="UniProtKB-ARBA"/>
</dbReference>
<evidence type="ECO:0000256" key="6">
    <source>
        <dbReference type="ARBA" id="ARBA00023063"/>
    </source>
</evidence>
<keyword evidence="2" id="KW-0479">Metal-binding</keyword>
<dbReference type="InterPro" id="IPR036922">
    <property type="entry name" value="Rieske_2Fe-2S_sf"/>
</dbReference>
<dbReference type="InterPro" id="IPR012748">
    <property type="entry name" value="Rieske-like_NirD"/>
</dbReference>
<evidence type="ECO:0000313" key="9">
    <source>
        <dbReference type="Proteomes" id="UP000650511"/>
    </source>
</evidence>
<dbReference type="EMBL" id="BMHA01000012">
    <property type="protein sequence ID" value="GGI08456.1"/>
    <property type="molecule type" value="Genomic_DNA"/>
</dbReference>
<dbReference type="Proteomes" id="UP000650511">
    <property type="component" value="Unassembled WGS sequence"/>
</dbReference>
<dbReference type="GO" id="GO:0051537">
    <property type="term" value="F:2 iron, 2 sulfur cluster binding"/>
    <property type="evidence" value="ECO:0007669"/>
    <property type="project" value="UniProtKB-KW"/>
</dbReference>
<protein>
    <submittedName>
        <fullName evidence="8">Nitrite reductase small subunit</fullName>
    </submittedName>
</protein>
<dbReference type="SUPFAM" id="SSF50022">
    <property type="entry name" value="ISP domain"/>
    <property type="match status" value="1"/>
</dbReference>
<dbReference type="InterPro" id="IPR017881">
    <property type="entry name" value="NirD"/>
</dbReference>
<sequence>MSDLATLVPERDDTSHPGHVEVCDLEAILPDTGVAALVGGRQVAVFRLSDGRVFAIDHHDPCSGANVLARGIVGDAGGDPVVASPVHKQRFSLTTGRCLDAEDRCVDVHAVRVDGGRVAVASPD</sequence>
<keyword evidence="3" id="KW-0560">Oxidoreductase</keyword>
<dbReference type="OrthoDB" id="3213360at2"/>
<keyword evidence="9" id="KW-1185">Reference proteome</keyword>
<dbReference type="PANTHER" id="PTHR40562">
    <property type="match status" value="1"/>
</dbReference>
<reference evidence="8" key="1">
    <citation type="journal article" date="2014" name="Int. J. Syst. Evol. Microbiol.">
        <title>Complete genome sequence of Corynebacterium casei LMG S-19264T (=DSM 44701T), isolated from a smear-ripened cheese.</title>
        <authorList>
            <consortium name="US DOE Joint Genome Institute (JGI-PGF)"/>
            <person name="Walter F."/>
            <person name="Albersmeier A."/>
            <person name="Kalinowski J."/>
            <person name="Ruckert C."/>
        </authorList>
    </citation>
    <scope>NUCLEOTIDE SEQUENCE</scope>
    <source>
        <strain evidence="8">CGMCC 1.14988</strain>
    </source>
</reference>
<comment type="caution">
    <text evidence="8">The sequence shown here is derived from an EMBL/GenBank/DDBJ whole genome shotgun (WGS) entry which is preliminary data.</text>
</comment>
<dbReference type="CDD" id="cd03529">
    <property type="entry name" value="Rieske_NirD"/>
    <property type="match status" value="1"/>
</dbReference>
<name>A0A8J3AGK1_9ACTN</name>
<dbReference type="Pfam" id="PF13806">
    <property type="entry name" value="Rieske_2"/>
    <property type="match status" value="1"/>
</dbReference>
<dbReference type="GO" id="GO:0008942">
    <property type="term" value="F:nitrite reductase [NAD(P)H] activity"/>
    <property type="evidence" value="ECO:0007669"/>
    <property type="project" value="InterPro"/>
</dbReference>
<evidence type="ECO:0000256" key="3">
    <source>
        <dbReference type="ARBA" id="ARBA00023002"/>
    </source>
</evidence>
<keyword evidence="1" id="KW-0001">2Fe-2S</keyword>
<dbReference type="AlphaFoldDB" id="A0A8J3AGK1"/>
<dbReference type="GO" id="GO:0016705">
    <property type="term" value="F:oxidoreductase activity, acting on paired donors, with incorporation or reduction of molecular oxygen"/>
    <property type="evidence" value="ECO:0007669"/>
    <property type="project" value="UniProtKB-ARBA"/>
</dbReference>
<organism evidence="8 9">
    <name type="scientific">Egicoccus halophilus</name>
    <dbReference type="NCBI Taxonomy" id="1670830"/>
    <lineage>
        <taxon>Bacteria</taxon>
        <taxon>Bacillati</taxon>
        <taxon>Actinomycetota</taxon>
        <taxon>Nitriliruptoria</taxon>
        <taxon>Egicoccales</taxon>
        <taxon>Egicoccaceae</taxon>
        <taxon>Egicoccus</taxon>
    </lineage>
</organism>
<dbReference type="PROSITE" id="PS51296">
    <property type="entry name" value="RIESKE"/>
    <property type="match status" value="1"/>
</dbReference>
<dbReference type="GO" id="GO:0046872">
    <property type="term" value="F:metal ion binding"/>
    <property type="evidence" value="ECO:0007669"/>
    <property type="project" value="UniProtKB-KW"/>
</dbReference>
<accession>A0A8J3AGK1</accession>
<evidence type="ECO:0000256" key="2">
    <source>
        <dbReference type="ARBA" id="ARBA00022723"/>
    </source>
</evidence>
<dbReference type="InterPro" id="IPR017941">
    <property type="entry name" value="Rieske_2Fe-2S"/>
</dbReference>
<reference evidence="8" key="2">
    <citation type="submission" date="2020-09" db="EMBL/GenBank/DDBJ databases">
        <authorList>
            <person name="Sun Q."/>
            <person name="Zhou Y."/>
        </authorList>
    </citation>
    <scope>NUCLEOTIDE SEQUENCE</scope>
    <source>
        <strain evidence="8">CGMCC 1.14988</strain>
    </source>
</reference>
<dbReference type="PROSITE" id="PS51300">
    <property type="entry name" value="NIRD"/>
    <property type="match status" value="1"/>
</dbReference>
<evidence type="ECO:0000256" key="5">
    <source>
        <dbReference type="ARBA" id="ARBA00023014"/>
    </source>
</evidence>
<dbReference type="PANTHER" id="PTHR40562:SF1">
    <property type="entry name" value="NITRITE REDUCTASE (NADH) SMALL SUBUNIT"/>
    <property type="match status" value="1"/>
</dbReference>
<dbReference type="Gene3D" id="2.102.10.10">
    <property type="entry name" value="Rieske [2Fe-2S] iron-sulphur domain"/>
    <property type="match status" value="1"/>
</dbReference>
<feature type="domain" description="Rieske" evidence="7">
    <location>
        <begin position="20"/>
        <end position="120"/>
    </location>
</feature>
<proteinExistence type="predicted"/>
<evidence type="ECO:0000259" key="7">
    <source>
        <dbReference type="PROSITE" id="PS51296"/>
    </source>
</evidence>
<keyword evidence="6" id="KW-0534">Nitrate assimilation</keyword>
<keyword evidence="4" id="KW-0408">Iron</keyword>
<evidence type="ECO:0000256" key="1">
    <source>
        <dbReference type="ARBA" id="ARBA00022714"/>
    </source>
</evidence>
<gene>
    <name evidence="8" type="primary">nasD</name>
    <name evidence="8" type="ORF">GCM10011354_29170</name>
</gene>
<dbReference type="RefSeq" id="WP_130650333.1">
    <property type="nucleotide sequence ID" value="NZ_BMHA01000012.1"/>
</dbReference>
<dbReference type="GO" id="GO:0042128">
    <property type="term" value="P:nitrate assimilation"/>
    <property type="evidence" value="ECO:0007669"/>
    <property type="project" value="UniProtKB-KW"/>
</dbReference>
<evidence type="ECO:0000256" key="4">
    <source>
        <dbReference type="ARBA" id="ARBA00023004"/>
    </source>
</evidence>
<keyword evidence="5" id="KW-0411">Iron-sulfur</keyword>